<dbReference type="Pfam" id="PF02367">
    <property type="entry name" value="TsaE"/>
    <property type="match status" value="1"/>
</dbReference>
<reference evidence="13" key="1">
    <citation type="submission" date="2017-09" db="EMBL/GenBank/DDBJ databases">
        <authorList>
            <person name="Feng G."/>
            <person name="Zhu H."/>
        </authorList>
    </citation>
    <scope>NUCLEOTIDE SEQUENCE [LARGE SCALE GENOMIC DNA]</scope>
    <source>
        <strain evidence="13">1PNM-20</strain>
    </source>
</reference>
<dbReference type="GO" id="GO:0005524">
    <property type="term" value="F:ATP binding"/>
    <property type="evidence" value="ECO:0007669"/>
    <property type="project" value="UniProtKB-KW"/>
</dbReference>
<organism evidence="12 13">
    <name type="scientific">Sphingomonas lenta</name>
    <dbReference type="NCBI Taxonomy" id="1141887"/>
    <lineage>
        <taxon>Bacteria</taxon>
        <taxon>Pseudomonadati</taxon>
        <taxon>Pseudomonadota</taxon>
        <taxon>Alphaproteobacteria</taxon>
        <taxon>Sphingomonadales</taxon>
        <taxon>Sphingomonadaceae</taxon>
        <taxon>Sphingomonas</taxon>
    </lineage>
</organism>
<gene>
    <name evidence="12" type="ORF">CKY28_01725</name>
</gene>
<dbReference type="AlphaFoldDB" id="A0A2A2SJT4"/>
<comment type="similarity">
    <text evidence="2">Belongs to the TsaE family.</text>
</comment>
<proteinExistence type="inferred from homology"/>
<feature type="region of interest" description="Disordered" evidence="11">
    <location>
        <begin position="1"/>
        <end position="60"/>
    </location>
</feature>
<evidence type="ECO:0000256" key="1">
    <source>
        <dbReference type="ARBA" id="ARBA00004496"/>
    </source>
</evidence>
<dbReference type="PANTHER" id="PTHR33540">
    <property type="entry name" value="TRNA THREONYLCARBAMOYLADENOSINE BIOSYNTHESIS PROTEIN TSAE"/>
    <property type="match status" value="1"/>
</dbReference>
<comment type="caution">
    <text evidence="12">The sequence shown here is derived from an EMBL/GenBank/DDBJ whole genome shotgun (WGS) entry which is preliminary data.</text>
</comment>
<dbReference type="EMBL" id="NSLI01000001">
    <property type="protein sequence ID" value="PAX09492.1"/>
    <property type="molecule type" value="Genomic_DNA"/>
</dbReference>
<dbReference type="PANTHER" id="PTHR33540:SF2">
    <property type="entry name" value="TRNA THREONYLCARBAMOYLADENOSINE BIOSYNTHESIS PROTEIN TSAE"/>
    <property type="match status" value="1"/>
</dbReference>
<keyword evidence="7" id="KW-0547">Nucleotide-binding</keyword>
<evidence type="ECO:0000256" key="8">
    <source>
        <dbReference type="ARBA" id="ARBA00022840"/>
    </source>
</evidence>
<evidence type="ECO:0000256" key="2">
    <source>
        <dbReference type="ARBA" id="ARBA00007599"/>
    </source>
</evidence>
<dbReference type="InterPro" id="IPR003442">
    <property type="entry name" value="T6A_TsaE"/>
</dbReference>
<dbReference type="GO" id="GO:0016740">
    <property type="term" value="F:transferase activity"/>
    <property type="evidence" value="ECO:0007669"/>
    <property type="project" value="UniProtKB-KW"/>
</dbReference>
<evidence type="ECO:0000256" key="3">
    <source>
        <dbReference type="ARBA" id="ARBA00019010"/>
    </source>
</evidence>
<evidence type="ECO:0000313" key="13">
    <source>
        <dbReference type="Proteomes" id="UP000218151"/>
    </source>
</evidence>
<evidence type="ECO:0000313" key="12">
    <source>
        <dbReference type="EMBL" id="PAX09492.1"/>
    </source>
</evidence>
<dbReference type="GO" id="GO:0002949">
    <property type="term" value="P:tRNA threonylcarbamoyladenosine modification"/>
    <property type="evidence" value="ECO:0007669"/>
    <property type="project" value="InterPro"/>
</dbReference>
<accession>A0A2A2SJT4</accession>
<evidence type="ECO:0000256" key="10">
    <source>
        <dbReference type="ARBA" id="ARBA00032441"/>
    </source>
</evidence>
<keyword evidence="9" id="KW-0460">Magnesium</keyword>
<dbReference type="InterPro" id="IPR027417">
    <property type="entry name" value="P-loop_NTPase"/>
</dbReference>
<keyword evidence="5" id="KW-0819">tRNA processing</keyword>
<evidence type="ECO:0000256" key="9">
    <source>
        <dbReference type="ARBA" id="ARBA00022842"/>
    </source>
</evidence>
<dbReference type="SUPFAM" id="SSF52540">
    <property type="entry name" value="P-loop containing nucleoside triphosphate hydrolases"/>
    <property type="match status" value="1"/>
</dbReference>
<evidence type="ECO:0000256" key="4">
    <source>
        <dbReference type="ARBA" id="ARBA00022490"/>
    </source>
</evidence>
<protein>
    <recommendedName>
        <fullName evidence="3">tRNA threonylcarbamoyladenosine biosynthesis protein TsaE</fullName>
    </recommendedName>
    <alternativeName>
        <fullName evidence="10">t(6)A37 threonylcarbamoyladenosine biosynthesis protein TsaE</fullName>
    </alternativeName>
</protein>
<keyword evidence="6" id="KW-0479">Metal-binding</keyword>
<evidence type="ECO:0000256" key="11">
    <source>
        <dbReference type="SAM" id="MobiDB-lite"/>
    </source>
</evidence>
<keyword evidence="4" id="KW-0963">Cytoplasm</keyword>
<keyword evidence="13" id="KW-1185">Reference proteome</keyword>
<comment type="subcellular location">
    <subcellularLocation>
        <location evidence="1">Cytoplasm</location>
    </subcellularLocation>
</comment>
<dbReference type="Proteomes" id="UP000218151">
    <property type="component" value="Unassembled WGS sequence"/>
</dbReference>
<dbReference type="NCBIfam" id="TIGR00150">
    <property type="entry name" value="T6A_YjeE"/>
    <property type="match status" value="1"/>
</dbReference>
<dbReference type="GO" id="GO:0046872">
    <property type="term" value="F:metal ion binding"/>
    <property type="evidence" value="ECO:0007669"/>
    <property type="project" value="UniProtKB-KW"/>
</dbReference>
<evidence type="ECO:0000256" key="6">
    <source>
        <dbReference type="ARBA" id="ARBA00022723"/>
    </source>
</evidence>
<dbReference type="GO" id="GO:0005737">
    <property type="term" value="C:cytoplasm"/>
    <property type="evidence" value="ECO:0007669"/>
    <property type="project" value="UniProtKB-SubCell"/>
</dbReference>
<keyword evidence="8" id="KW-0067">ATP-binding</keyword>
<evidence type="ECO:0000256" key="7">
    <source>
        <dbReference type="ARBA" id="ARBA00022741"/>
    </source>
</evidence>
<keyword evidence="12" id="KW-0808">Transferase</keyword>
<feature type="compositionally biased region" description="Low complexity" evidence="11">
    <location>
        <begin position="1"/>
        <end position="11"/>
    </location>
</feature>
<dbReference type="OrthoDB" id="9800307at2"/>
<name>A0A2A2SJT4_9SPHN</name>
<sequence length="209" mass="22338">MAGASSWSARWARGRSSRWSCREGEPHSPSPRRAGRGQGRGAERRRLDTAPLPDPLPGGKREVLRLADAPATEAVGAELALKLRPGDVVALSGPLGAGKTSIARGLLAALGLEGEAPSPSFAIVQPYGPPEVRLPVLHVDLYRLDDPDEVEELGLDDALGDSVLVVEWPERAGPDRWPDALRLTLSIEPDGARALTWDAPAAWEGRWST</sequence>
<evidence type="ECO:0000256" key="5">
    <source>
        <dbReference type="ARBA" id="ARBA00022694"/>
    </source>
</evidence>
<dbReference type="Gene3D" id="3.40.50.300">
    <property type="entry name" value="P-loop containing nucleotide triphosphate hydrolases"/>
    <property type="match status" value="1"/>
</dbReference>